<dbReference type="EMBL" id="VIVR01000001">
    <property type="protein sequence ID" value="TWE16975.1"/>
    <property type="molecule type" value="Genomic_DNA"/>
</dbReference>
<dbReference type="RefSeq" id="WP_145789467.1">
    <property type="nucleotide sequence ID" value="NZ_BAAABR010000054.1"/>
</dbReference>
<accession>A0A561EMX9</accession>
<evidence type="ECO:0000313" key="1">
    <source>
        <dbReference type="EMBL" id="TWE16975.1"/>
    </source>
</evidence>
<dbReference type="InterPro" id="IPR046075">
    <property type="entry name" value="DUF6093"/>
</dbReference>
<organism evidence="1 2">
    <name type="scientific">Kitasatospora atroaurantiaca</name>
    <dbReference type="NCBI Taxonomy" id="285545"/>
    <lineage>
        <taxon>Bacteria</taxon>
        <taxon>Bacillati</taxon>
        <taxon>Actinomycetota</taxon>
        <taxon>Actinomycetes</taxon>
        <taxon>Kitasatosporales</taxon>
        <taxon>Streptomycetaceae</taxon>
        <taxon>Kitasatospora</taxon>
    </lineage>
</organism>
<dbReference type="AlphaFoldDB" id="A0A561EMX9"/>
<gene>
    <name evidence="1" type="ORF">FB465_1970</name>
</gene>
<dbReference type="Proteomes" id="UP000318416">
    <property type="component" value="Unassembled WGS sequence"/>
</dbReference>
<keyword evidence="2" id="KW-1185">Reference proteome</keyword>
<evidence type="ECO:0000313" key="2">
    <source>
        <dbReference type="Proteomes" id="UP000318416"/>
    </source>
</evidence>
<reference evidence="1 2" key="1">
    <citation type="submission" date="2019-06" db="EMBL/GenBank/DDBJ databases">
        <title>Sequencing the genomes of 1000 actinobacteria strains.</title>
        <authorList>
            <person name="Klenk H.-P."/>
        </authorList>
    </citation>
    <scope>NUCLEOTIDE SEQUENCE [LARGE SCALE GENOMIC DNA]</scope>
    <source>
        <strain evidence="1 2">DSM 41649</strain>
    </source>
</reference>
<name>A0A561EMX9_9ACTN</name>
<dbReference type="Pfam" id="PF19586">
    <property type="entry name" value="DUF6093"/>
    <property type="match status" value="1"/>
</dbReference>
<proteinExistence type="predicted"/>
<comment type="caution">
    <text evidence="1">The sequence shown here is derived from an EMBL/GenBank/DDBJ whole genome shotgun (WGS) entry which is preliminary data.</text>
</comment>
<sequence length="148" mass="15720">MSTPTDTSAQSGILPNSVIALVERKLLTDTVRIFRPGPMVLDPTTGQYVPGPDVIVYEGPGAHRPASGPGIVLRLEGQPYRDDGDARYTLFTPLSAPVAAIGDRVTVVHSEDTAAVGRVWRVLDPGETATVEVVRATWMRIDKAGGTA</sequence>
<dbReference type="OrthoDB" id="3871178at2"/>
<protein>
    <submittedName>
        <fullName evidence="1">Uncharacterized protein</fullName>
    </submittedName>
</protein>